<dbReference type="RefSeq" id="WP_012622214.1">
    <property type="nucleotide sequence ID" value="NC_011857.1"/>
</dbReference>
<dbReference type="Proteomes" id="UP000006103">
    <property type="component" value="Plasmid PBr_lp36"/>
</dbReference>
<protein>
    <submittedName>
        <fullName evidence="1">Outer membrane protein</fullName>
    </submittedName>
</protein>
<dbReference type="AlphaFoldDB" id="B8F0P4"/>
<organism evidence="1 2">
    <name type="scientific">Borreliella garinii PBr</name>
    <dbReference type="NCBI Taxonomy" id="498743"/>
    <lineage>
        <taxon>Bacteria</taxon>
        <taxon>Pseudomonadati</taxon>
        <taxon>Spirochaetota</taxon>
        <taxon>Spirochaetia</taxon>
        <taxon>Spirochaetales</taxon>
        <taxon>Borreliaceae</taxon>
        <taxon>Borreliella</taxon>
    </lineage>
</organism>
<geneLocation type="plasmid" evidence="1 2">
    <name>PBr_lp36</name>
</geneLocation>
<gene>
    <name evidence="1" type="ORF">BGAPBR_K0011</name>
</gene>
<evidence type="ECO:0000313" key="1">
    <source>
        <dbReference type="EMBL" id="ACL34518.1"/>
    </source>
</evidence>
<keyword evidence="1" id="KW-0614">Plasmid</keyword>
<dbReference type="EMBL" id="CP001302">
    <property type="protein sequence ID" value="ACL34518.1"/>
    <property type="molecule type" value="Genomic_DNA"/>
</dbReference>
<proteinExistence type="predicted"/>
<evidence type="ECO:0000313" key="2">
    <source>
        <dbReference type="Proteomes" id="UP000006103"/>
    </source>
</evidence>
<name>B8F0P4_BORGR</name>
<accession>B8F0P4</accession>
<keyword evidence="2" id="KW-1185">Reference proteome</keyword>
<reference evidence="1 2" key="1">
    <citation type="journal article" date="2011" name="J. Bacteriol.">
        <title>Whole-genome sequences of two Borrelia afzelii and two Borrelia garinii Lyme disease agent isolates.</title>
        <authorList>
            <person name="Casjens S.R."/>
            <person name="Mongodin E.F."/>
            <person name="Qiu W.-G."/>
            <person name="Dunn J.J."/>
            <person name="Luft B.J."/>
            <person name="Fraser-Liggett C.M."/>
            <person name="Schutzer S.E."/>
        </authorList>
    </citation>
    <scope>NUCLEOTIDE SEQUENCE [LARGE SCALE GENOMIC DNA]</scope>
    <source>
        <strain evidence="1 2">PBr</strain>
    </source>
</reference>
<dbReference type="NCBIfam" id="NF033726">
    <property type="entry name" value="borfam52"/>
    <property type="match status" value="1"/>
</dbReference>
<sequence length="109" mass="12731">MKKIINKLNKNDLNHLPPLFENHNEKILTIFLGLNSKRSKELLNLFLKIKTIVNNNSFEIKGFLLYLCIENLCLVNLLFFDKDSHICSNDGKHNYFDDPFPLLINGLKK</sequence>